<organism evidence="4 5">
    <name type="scientific">Elysia marginata</name>
    <dbReference type="NCBI Taxonomy" id="1093978"/>
    <lineage>
        <taxon>Eukaryota</taxon>
        <taxon>Metazoa</taxon>
        <taxon>Spiralia</taxon>
        <taxon>Lophotrochozoa</taxon>
        <taxon>Mollusca</taxon>
        <taxon>Gastropoda</taxon>
        <taxon>Heterobranchia</taxon>
        <taxon>Euthyneura</taxon>
        <taxon>Panpulmonata</taxon>
        <taxon>Sacoglossa</taxon>
        <taxon>Placobranchoidea</taxon>
        <taxon>Plakobranchidae</taxon>
        <taxon>Elysia</taxon>
    </lineage>
</organism>
<dbReference type="SUPFAM" id="SSF58038">
    <property type="entry name" value="SNARE fusion complex"/>
    <property type="match status" value="1"/>
</dbReference>
<protein>
    <submittedName>
        <fullName evidence="4">Synaptobrevin 1</fullName>
    </submittedName>
</protein>
<dbReference type="Pfam" id="PF00957">
    <property type="entry name" value="Synaptobrevin"/>
    <property type="match status" value="1"/>
</dbReference>
<proteinExistence type="predicted"/>
<feature type="domain" description="V-SNARE coiled-coil homology" evidence="3">
    <location>
        <begin position="6"/>
        <end position="66"/>
    </location>
</feature>
<evidence type="ECO:0000313" key="5">
    <source>
        <dbReference type="Proteomes" id="UP000762676"/>
    </source>
</evidence>
<evidence type="ECO:0000256" key="2">
    <source>
        <dbReference type="SAM" id="MobiDB-lite"/>
    </source>
</evidence>
<dbReference type="EMBL" id="BMAT01000247">
    <property type="protein sequence ID" value="GFR62598.1"/>
    <property type="molecule type" value="Genomic_DNA"/>
</dbReference>
<keyword evidence="1" id="KW-0175">Coiled coil</keyword>
<sequence>MNKLLLNRRLLRQVDELVNLMRSNVIVWKRKGTRIRRFHGKLDRLTKISRAFKLRAKRFHNAIWWKHNRMKTILQLEIGIVFAIVSVILATHKTEAGSLSKKPQENDLNGAARHQDKTTVTQPNHIDIDDQTHSRDRTQDTLGEKYAFVEESREISSEKYI</sequence>
<dbReference type="Proteomes" id="UP000762676">
    <property type="component" value="Unassembled WGS sequence"/>
</dbReference>
<dbReference type="InterPro" id="IPR042855">
    <property type="entry name" value="V_SNARE_CC"/>
</dbReference>
<name>A0AAV4EQ69_9GAST</name>
<reference evidence="4 5" key="1">
    <citation type="journal article" date="2021" name="Elife">
        <title>Chloroplast acquisition without the gene transfer in kleptoplastic sea slugs, Plakobranchus ocellatus.</title>
        <authorList>
            <person name="Maeda T."/>
            <person name="Takahashi S."/>
            <person name="Yoshida T."/>
            <person name="Shimamura S."/>
            <person name="Takaki Y."/>
            <person name="Nagai Y."/>
            <person name="Toyoda A."/>
            <person name="Suzuki Y."/>
            <person name="Arimoto A."/>
            <person name="Ishii H."/>
            <person name="Satoh N."/>
            <person name="Nishiyama T."/>
            <person name="Hasebe M."/>
            <person name="Maruyama T."/>
            <person name="Minagawa J."/>
            <person name="Obokata J."/>
            <person name="Shigenobu S."/>
        </authorList>
    </citation>
    <scope>NUCLEOTIDE SEQUENCE [LARGE SCALE GENOMIC DNA]</scope>
</reference>
<dbReference type="PROSITE" id="PS50892">
    <property type="entry name" value="V_SNARE"/>
    <property type="match status" value="1"/>
</dbReference>
<gene>
    <name evidence="4" type="ORF">ElyMa_000134700</name>
</gene>
<accession>A0AAV4EQ69</accession>
<feature type="compositionally biased region" description="Basic and acidic residues" evidence="2">
    <location>
        <begin position="126"/>
        <end position="142"/>
    </location>
</feature>
<feature type="region of interest" description="Disordered" evidence="2">
    <location>
        <begin position="96"/>
        <end position="142"/>
    </location>
</feature>
<evidence type="ECO:0000313" key="4">
    <source>
        <dbReference type="EMBL" id="GFR62598.1"/>
    </source>
</evidence>
<comment type="caution">
    <text evidence="4">The sequence shown here is derived from an EMBL/GenBank/DDBJ whole genome shotgun (WGS) entry which is preliminary data.</text>
</comment>
<evidence type="ECO:0000256" key="1">
    <source>
        <dbReference type="PROSITE-ProRule" id="PRU00290"/>
    </source>
</evidence>
<dbReference type="Gene3D" id="1.20.5.110">
    <property type="match status" value="1"/>
</dbReference>
<dbReference type="AlphaFoldDB" id="A0AAV4EQ69"/>
<evidence type="ECO:0000259" key="3">
    <source>
        <dbReference type="PROSITE" id="PS50892"/>
    </source>
</evidence>
<keyword evidence="5" id="KW-1185">Reference proteome</keyword>